<gene>
    <name evidence="1" type="ORF">NCTC8529_00188</name>
</gene>
<name>A0AAX3FGK7_ACTEU</name>
<dbReference type="Proteomes" id="UP000268529">
    <property type="component" value="Chromosome"/>
</dbReference>
<evidence type="ECO:0000313" key="1">
    <source>
        <dbReference type="EMBL" id="VEE89249.1"/>
    </source>
</evidence>
<reference evidence="1 2" key="1">
    <citation type="submission" date="2018-12" db="EMBL/GenBank/DDBJ databases">
        <authorList>
            <consortium name="Pathogen Informatics"/>
        </authorList>
    </citation>
    <scope>NUCLEOTIDE SEQUENCE [LARGE SCALE GENOMIC DNA]</scope>
    <source>
        <strain evidence="1 2">NCTC8529</strain>
    </source>
</reference>
<evidence type="ECO:0000313" key="2">
    <source>
        <dbReference type="Proteomes" id="UP000268529"/>
    </source>
</evidence>
<organism evidence="1 2">
    <name type="scientific">Actinobacillus equuli</name>
    <dbReference type="NCBI Taxonomy" id="718"/>
    <lineage>
        <taxon>Bacteria</taxon>
        <taxon>Pseudomonadati</taxon>
        <taxon>Pseudomonadota</taxon>
        <taxon>Gammaproteobacteria</taxon>
        <taxon>Pasteurellales</taxon>
        <taxon>Pasteurellaceae</taxon>
        <taxon>Actinobacillus</taxon>
    </lineage>
</organism>
<sequence>MIVNVKMIFSVEVDGEAFIQHHLLKIHSNEILIK</sequence>
<accession>A0AAX3FGK7</accession>
<dbReference type="AlphaFoldDB" id="A0AAX3FGK7"/>
<protein>
    <submittedName>
        <fullName evidence="1">Uncharacterized protein</fullName>
    </submittedName>
</protein>
<dbReference type="EMBL" id="LR134310">
    <property type="protein sequence ID" value="VEE89249.1"/>
    <property type="molecule type" value="Genomic_DNA"/>
</dbReference>
<proteinExistence type="predicted"/>